<accession>A0A7S0CK56</accession>
<feature type="region of interest" description="Disordered" evidence="5">
    <location>
        <begin position="118"/>
        <end position="158"/>
    </location>
</feature>
<dbReference type="Pfam" id="PF05277">
    <property type="entry name" value="DUF726"/>
    <property type="match status" value="2"/>
</dbReference>
<gene>
    <name evidence="6" type="ORF">PINE0816_LOCUS22457</name>
</gene>
<feature type="compositionally biased region" description="Polar residues" evidence="5">
    <location>
        <begin position="181"/>
        <end position="193"/>
    </location>
</feature>
<feature type="compositionally biased region" description="Basic and acidic residues" evidence="5">
    <location>
        <begin position="118"/>
        <end position="145"/>
    </location>
</feature>
<evidence type="ECO:0000256" key="1">
    <source>
        <dbReference type="ARBA" id="ARBA00004141"/>
    </source>
</evidence>
<dbReference type="InterPro" id="IPR007941">
    <property type="entry name" value="DUF726"/>
</dbReference>
<reference evidence="6" key="1">
    <citation type="submission" date="2021-01" db="EMBL/GenBank/DDBJ databases">
        <authorList>
            <person name="Corre E."/>
            <person name="Pelletier E."/>
            <person name="Niang G."/>
            <person name="Scheremetjew M."/>
            <person name="Finn R."/>
            <person name="Kale V."/>
            <person name="Holt S."/>
            <person name="Cochrane G."/>
            <person name="Meng A."/>
            <person name="Brown T."/>
            <person name="Cohen L."/>
        </authorList>
    </citation>
    <scope>NUCLEOTIDE SEQUENCE</scope>
    <source>
        <strain evidence="6">CCAP1064/1</strain>
    </source>
</reference>
<comment type="subcellular location">
    <subcellularLocation>
        <location evidence="1">Membrane</location>
        <topology evidence="1">Multi-pass membrane protein</topology>
    </subcellularLocation>
</comment>
<feature type="region of interest" description="Disordered" evidence="5">
    <location>
        <begin position="172"/>
        <end position="198"/>
    </location>
</feature>
<dbReference type="GO" id="GO:0016020">
    <property type="term" value="C:membrane"/>
    <property type="evidence" value="ECO:0007669"/>
    <property type="project" value="UniProtKB-SubCell"/>
</dbReference>
<protein>
    <submittedName>
        <fullName evidence="6">Uncharacterized protein</fullName>
    </submittedName>
</protein>
<evidence type="ECO:0000256" key="2">
    <source>
        <dbReference type="ARBA" id="ARBA00022692"/>
    </source>
</evidence>
<dbReference type="PANTHER" id="PTHR17920:SF3">
    <property type="entry name" value="TRANSMEMBRANE AND COILED-COIL DOMAIN-CONTAINING PROTEIN 4"/>
    <property type="match status" value="1"/>
</dbReference>
<keyword evidence="2" id="KW-0812">Transmembrane</keyword>
<evidence type="ECO:0000256" key="3">
    <source>
        <dbReference type="ARBA" id="ARBA00022989"/>
    </source>
</evidence>
<keyword evidence="4" id="KW-0472">Membrane</keyword>
<sequence length="352" mass="39024">MFNAKMNMKDMTIDFVGGATKEILRHSALAAILSAVALPIALVNAAHMIDGTWTLAIERADEAGAELARCLLESEAGHRPVTLVGFSMGARLIYSCLKELDRHQTIWENQRETKNDIGKSEIKRDKREESFENRSGNVDKKAEHSSRRHSLRSTSDYGLFNDYNEQRQEHRNGYNDAGTVNDKSSPPSTSGNPTKVLYKREPASIVEDAILMGLPNHFSSNGWAACRRIVPGRLINCFSRKDLILSLMFQLKRMSGILRPVCGTNPVDIPGVENYDVSGFVSSHSDYCIAIKDILRFVKHGYPMDHPSSMIVHMASANDDGLSDNTAKSVNNRIHTTNSGCAIPTERNTTSN</sequence>
<organism evidence="6">
    <name type="scientific">Proboscia inermis</name>
    <dbReference type="NCBI Taxonomy" id="420281"/>
    <lineage>
        <taxon>Eukaryota</taxon>
        <taxon>Sar</taxon>
        <taxon>Stramenopiles</taxon>
        <taxon>Ochrophyta</taxon>
        <taxon>Bacillariophyta</taxon>
        <taxon>Coscinodiscophyceae</taxon>
        <taxon>Rhizosoleniophycidae</taxon>
        <taxon>Rhizosoleniales</taxon>
        <taxon>Rhizosoleniaceae</taxon>
        <taxon>Proboscia</taxon>
    </lineage>
</organism>
<dbReference type="PANTHER" id="PTHR17920">
    <property type="entry name" value="TRANSMEMBRANE AND COILED-COIL DOMAIN-CONTAINING PROTEIN 4 TMCO4"/>
    <property type="match status" value="1"/>
</dbReference>
<evidence type="ECO:0000256" key="5">
    <source>
        <dbReference type="SAM" id="MobiDB-lite"/>
    </source>
</evidence>
<evidence type="ECO:0000256" key="4">
    <source>
        <dbReference type="ARBA" id="ARBA00023136"/>
    </source>
</evidence>
<evidence type="ECO:0000313" key="6">
    <source>
        <dbReference type="EMBL" id="CAD8426295.1"/>
    </source>
</evidence>
<keyword evidence="3" id="KW-1133">Transmembrane helix</keyword>
<dbReference type="EMBL" id="HBEL01048523">
    <property type="protein sequence ID" value="CAD8426295.1"/>
    <property type="molecule type" value="Transcribed_RNA"/>
</dbReference>
<proteinExistence type="predicted"/>
<dbReference type="AlphaFoldDB" id="A0A7S0CK56"/>
<name>A0A7S0CK56_9STRA</name>